<keyword evidence="4" id="KW-1185">Reference proteome</keyword>
<dbReference type="InterPro" id="IPR039139">
    <property type="entry name" value="CCDC170-like"/>
</dbReference>
<name>A0A7I8VUH7_9ANNE</name>
<dbReference type="OrthoDB" id="5832575at2759"/>
<feature type="compositionally biased region" description="Polar residues" evidence="2">
    <location>
        <begin position="812"/>
        <end position="824"/>
    </location>
</feature>
<dbReference type="AlphaFoldDB" id="A0A7I8VUH7"/>
<evidence type="ECO:0000313" key="4">
    <source>
        <dbReference type="Proteomes" id="UP000549394"/>
    </source>
</evidence>
<feature type="region of interest" description="Disordered" evidence="2">
    <location>
        <begin position="812"/>
        <end position="848"/>
    </location>
</feature>
<sequence length="848" mass="98245">MAPLALKEKDSNGLPHISERPSLVESSIRHSLNGLHRLEERHVTFAPTSTTSTTFVTRPLSPVEQKDFVDLQEQIRILKDDLNRRDKLITQLTSVDSTRPKCTFDSARLEEKFSTERIQAAAAARSEADSLKIRVDRLSSQVRDLQHQVEDRESRIQHLKLEIETARENEAKQVAYVSQLRHQLTEYEAIHGSLEGAKQRGEIALNALQLETKESSQRILELERRNRTLIAEKEELEQRSITISRKFREVTNALGLSIDIVESSYSSSSMEAIDSVVSKATEMQEELNLLKGKIVTMQEYIRSADMESKANRETIQRLVSDVERKQESCSRQTYEFETLRMERETFQTRAKELEREVEILRDRLESSQRIIAATKHEHESRETRVSNFERHQKEMEISLRNSETNFRSFKQQLANWLSDTSCAVEPFEEAIRERVRVLMTFNRDRDSCIENLEKKVASLTNQLENSFHIQRETDRRAAKAETEISAMQKRVMQAEGELATADVLRDGLRSDKERYLQFLERISRALKMDPISMDIGYDMSTDAILARAEQLVKLESDALIDRKTHIYNLQRKLKQLKEQLDSKEVHMELLRKKVATSEERLNGRSEIEREKDSEMMKNRKLCKLVERYKSELNEAHCQIRELKASLLETKDYENRVLHQSQTIEERTSRLQELEMLCQQQSKKISGLQEEIDYKDQELNKKNSSANHSIQTLTSELRTIKAALDEVNKRERTLLDLRQVIARMLGLDVQSLAVPDYEIISRLEKLILAQQSHSMTAAAMDATLEDMSDGFRAGYEDASKVLIPSRPLSAVRSSTRPIMTSNRSVSRAIRPVRRSRSLSPNRRRDPRSY</sequence>
<comment type="caution">
    <text evidence="3">The sequence shown here is derived from an EMBL/GenBank/DDBJ whole genome shotgun (WGS) entry which is preliminary data.</text>
</comment>
<organism evidence="3 4">
    <name type="scientific">Dimorphilus gyrociliatus</name>
    <dbReference type="NCBI Taxonomy" id="2664684"/>
    <lineage>
        <taxon>Eukaryota</taxon>
        <taxon>Metazoa</taxon>
        <taxon>Spiralia</taxon>
        <taxon>Lophotrochozoa</taxon>
        <taxon>Annelida</taxon>
        <taxon>Polychaeta</taxon>
        <taxon>Polychaeta incertae sedis</taxon>
        <taxon>Dinophilidae</taxon>
        <taxon>Dimorphilus</taxon>
    </lineage>
</organism>
<dbReference type="PANTHER" id="PTHR18863">
    <property type="entry name" value="TSEC-2-RELATED"/>
    <property type="match status" value="1"/>
</dbReference>
<evidence type="ECO:0000256" key="1">
    <source>
        <dbReference type="SAM" id="Coils"/>
    </source>
</evidence>
<feature type="coiled-coil region" evidence="1">
    <location>
        <begin position="566"/>
        <end position="593"/>
    </location>
</feature>
<gene>
    <name evidence="3" type="ORF">DGYR_LOCUS8068</name>
</gene>
<dbReference type="Proteomes" id="UP000549394">
    <property type="component" value="Unassembled WGS sequence"/>
</dbReference>
<reference evidence="3 4" key="1">
    <citation type="submission" date="2020-08" db="EMBL/GenBank/DDBJ databases">
        <authorList>
            <person name="Hejnol A."/>
        </authorList>
    </citation>
    <scope>NUCLEOTIDE SEQUENCE [LARGE SCALE GENOMIC DNA]</scope>
</reference>
<proteinExistence type="predicted"/>
<protein>
    <submittedName>
        <fullName evidence="3">DgyrCDS8472</fullName>
    </submittedName>
</protein>
<accession>A0A7I8VUH7</accession>
<feature type="coiled-coil region" evidence="1">
    <location>
        <begin position="121"/>
        <end position="169"/>
    </location>
</feature>
<dbReference type="EMBL" id="CAJFCJ010000011">
    <property type="protein sequence ID" value="CAD5119891.1"/>
    <property type="molecule type" value="Genomic_DNA"/>
</dbReference>
<keyword evidence="1" id="KW-0175">Coiled coil</keyword>
<dbReference type="PANTHER" id="PTHR18863:SF6">
    <property type="entry name" value="COILED-COIL DOMAIN-CONTAINING PROTEIN 170"/>
    <property type="match status" value="1"/>
</dbReference>
<feature type="coiled-coil region" evidence="1">
    <location>
        <begin position="336"/>
        <end position="370"/>
    </location>
</feature>
<feature type="coiled-coil region" evidence="1">
    <location>
        <begin position="449"/>
        <end position="497"/>
    </location>
</feature>
<feature type="coiled-coil region" evidence="1">
    <location>
        <begin position="205"/>
        <end position="239"/>
    </location>
</feature>
<feature type="coiled-coil region" evidence="1">
    <location>
        <begin position="625"/>
        <end position="729"/>
    </location>
</feature>
<evidence type="ECO:0000256" key="2">
    <source>
        <dbReference type="SAM" id="MobiDB-lite"/>
    </source>
</evidence>
<evidence type="ECO:0000313" key="3">
    <source>
        <dbReference type="EMBL" id="CAD5119891.1"/>
    </source>
</evidence>